<feature type="compositionally biased region" description="Basic and acidic residues" evidence="1">
    <location>
        <begin position="218"/>
        <end position="232"/>
    </location>
</feature>
<evidence type="ECO:0000313" key="3">
    <source>
        <dbReference type="EMBL" id="CAG2063630.1"/>
    </source>
</evidence>
<evidence type="ECO:0000313" key="4">
    <source>
        <dbReference type="Proteomes" id="UP001153148"/>
    </source>
</evidence>
<evidence type="ECO:0000256" key="1">
    <source>
        <dbReference type="SAM" id="MobiDB-lite"/>
    </source>
</evidence>
<organism evidence="3 4">
    <name type="scientific">Timema podura</name>
    <name type="common">Walking stick</name>
    <dbReference type="NCBI Taxonomy" id="61482"/>
    <lineage>
        <taxon>Eukaryota</taxon>
        <taxon>Metazoa</taxon>
        <taxon>Ecdysozoa</taxon>
        <taxon>Arthropoda</taxon>
        <taxon>Hexapoda</taxon>
        <taxon>Insecta</taxon>
        <taxon>Pterygota</taxon>
        <taxon>Neoptera</taxon>
        <taxon>Polyneoptera</taxon>
        <taxon>Phasmatodea</taxon>
        <taxon>Timematodea</taxon>
        <taxon>Timematoidea</taxon>
        <taxon>Timematidae</taxon>
        <taxon>Timema</taxon>
    </lineage>
</organism>
<dbReference type="Proteomes" id="UP001153148">
    <property type="component" value="Unassembled WGS sequence"/>
</dbReference>
<accession>A0ABN7P7H7</accession>
<dbReference type="InterPro" id="IPR039755">
    <property type="entry name" value="TBC1D23"/>
</dbReference>
<sequence length="232" mass="25341">MLQEPAAFLTAVQGLLSAQRQALAARSAAGGEHLCFLGSGRVEEDQYTHMVVASFLQKHTHYVGMVSGGYKGEYRDLLLYSVTRSSDLNVILETLRDVGNPPLHSGLVFSLVRSAIHEYFGKDVRASLEDHNPQSCVICSPDSTGEDLDTGRTTSIDIFGKISAAMKLKSAEVKGKLFDYIVNPTGSSNTERHVSSSDKLGKRYRSLAPVFSIDDDQEGGRKNENKRNSQVS</sequence>
<gene>
    <name evidence="3" type="ORF">TPAB3V08_LOCUS10577</name>
</gene>
<reference evidence="3" key="1">
    <citation type="submission" date="2021-03" db="EMBL/GenBank/DDBJ databases">
        <authorList>
            <person name="Tran Van P."/>
        </authorList>
    </citation>
    <scope>NUCLEOTIDE SEQUENCE</scope>
</reference>
<feature type="region of interest" description="Disordered" evidence="1">
    <location>
        <begin position="211"/>
        <end position="232"/>
    </location>
</feature>
<name>A0ABN7P7H7_TIMPD</name>
<dbReference type="EMBL" id="CAJPIN010027789">
    <property type="protein sequence ID" value="CAG2063630.1"/>
    <property type="molecule type" value="Genomic_DNA"/>
</dbReference>
<feature type="domain" description="TBC1" evidence="2">
    <location>
        <begin position="158"/>
        <end position="218"/>
    </location>
</feature>
<dbReference type="InterPro" id="IPR045799">
    <property type="entry name" value="TBC1D23_C"/>
</dbReference>
<keyword evidence="4" id="KW-1185">Reference proteome</keyword>
<dbReference type="PANTHER" id="PTHR13297:SF5">
    <property type="entry name" value="TBC1 DOMAIN FAMILY MEMBER 23"/>
    <property type="match status" value="1"/>
</dbReference>
<protein>
    <recommendedName>
        <fullName evidence="2">TBC1 domain-containing protein</fullName>
    </recommendedName>
</protein>
<comment type="caution">
    <text evidence="3">The sequence shown here is derived from an EMBL/GenBank/DDBJ whole genome shotgun (WGS) entry which is preliminary data.</text>
</comment>
<dbReference type="PANTHER" id="PTHR13297">
    <property type="entry name" value="TBC1 DOMAIN FAMILY MEMBER 23-RELATED"/>
    <property type="match status" value="1"/>
</dbReference>
<evidence type="ECO:0000259" key="2">
    <source>
        <dbReference type="Pfam" id="PF19430"/>
    </source>
</evidence>
<proteinExistence type="predicted"/>
<dbReference type="Pfam" id="PF19430">
    <property type="entry name" value="TBC1D23_C"/>
    <property type="match status" value="1"/>
</dbReference>